<protein>
    <submittedName>
        <fullName evidence="2">DUF262 domain-containing protein</fullName>
    </submittedName>
</protein>
<evidence type="ECO:0000259" key="1">
    <source>
        <dbReference type="Pfam" id="PF03235"/>
    </source>
</evidence>
<evidence type="ECO:0000313" key="3">
    <source>
        <dbReference type="Proteomes" id="UP001595962"/>
    </source>
</evidence>
<feature type="domain" description="GmrSD restriction endonucleases N-terminal" evidence="1">
    <location>
        <begin position="52"/>
        <end position="201"/>
    </location>
</feature>
<reference evidence="3" key="1">
    <citation type="journal article" date="2019" name="Int. J. Syst. Evol. Microbiol.">
        <title>The Global Catalogue of Microorganisms (GCM) 10K type strain sequencing project: providing services to taxonomists for standard genome sequencing and annotation.</title>
        <authorList>
            <consortium name="The Broad Institute Genomics Platform"/>
            <consortium name="The Broad Institute Genome Sequencing Center for Infectious Disease"/>
            <person name="Wu L."/>
            <person name="Ma J."/>
        </authorList>
    </citation>
    <scope>NUCLEOTIDE SEQUENCE [LARGE SCALE GENOMIC DNA]</scope>
    <source>
        <strain evidence="3">DT28</strain>
    </source>
</reference>
<sequence>MNTTPANALWEDRDQFEDESSIENEDDITVTDSDFERLLIAPSDWTVSTIYELIGKQLHLDPEYQRRNVWPAKAKSHFIESLMLGIPIPQILLASKAGQKNSFLVLDGKQRLTTIKEFIDGKFSDGRVFKLKGLRILTSLEGKTWTDLQQNSDLADRLRHEPLRTTVLRGWENESVLYEIFYRLNSGSVKLSPMELRMSLYPGDFLKFIISWTENLGEIHHLLKKRQPDPRMADVELAIRYLAFRDQQTAYVGDLKLFLDEFCRKKNIDFSSNPSEHQRYMSLLAEMDEAINVGIVEFGERDFSKKYVSGGYENKFNRAVFDVLVGALSYPSIRAWVNSNNGAMKAMYEDICRHNPDFVKSVESTTKSKEATQRRFNVWYSAINQLTGINLPLPIIK</sequence>
<dbReference type="EMBL" id="JBHSGB010000010">
    <property type="protein sequence ID" value="MFC4655672.1"/>
    <property type="molecule type" value="Genomic_DNA"/>
</dbReference>
<organism evidence="2 3">
    <name type="scientific">Rheinheimera marina</name>
    <dbReference type="NCBI Taxonomy" id="1774958"/>
    <lineage>
        <taxon>Bacteria</taxon>
        <taxon>Pseudomonadati</taxon>
        <taxon>Pseudomonadota</taxon>
        <taxon>Gammaproteobacteria</taxon>
        <taxon>Chromatiales</taxon>
        <taxon>Chromatiaceae</taxon>
        <taxon>Rheinheimera</taxon>
    </lineage>
</organism>
<dbReference type="InterPro" id="IPR004919">
    <property type="entry name" value="GmrSD_N"/>
</dbReference>
<gene>
    <name evidence="2" type="ORF">ACFO3I_11680</name>
</gene>
<evidence type="ECO:0000313" key="2">
    <source>
        <dbReference type="EMBL" id="MFC4655672.1"/>
    </source>
</evidence>
<name>A0ABV9JN20_9GAMM</name>
<dbReference type="PANTHER" id="PTHR39639">
    <property type="entry name" value="CHROMOSOME 16, WHOLE GENOME SHOTGUN SEQUENCE"/>
    <property type="match status" value="1"/>
</dbReference>
<dbReference type="Proteomes" id="UP001595962">
    <property type="component" value="Unassembled WGS sequence"/>
</dbReference>
<comment type="caution">
    <text evidence="2">The sequence shown here is derived from an EMBL/GenBank/DDBJ whole genome shotgun (WGS) entry which is preliminary data.</text>
</comment>
<dbReference type="RefSeq" id="WP_377334161.1">
    <property type="nucleotide sequence ID" value="NZ_JBHSGB010000010.1"/>
</dbReference>
<dbReference type="PANTHER" id="PTHR39639:SF1">
    <property type="entry name" value="DUF262 DOMAIN-CONTAINING PROTEIN"/>
    <property type="match status" value="1"/>
</dbReference>
<proteinExistence type="predicted"/>
<keyword evidence="3" id="KW-1185">Reference proteome</keyword>
<dbReference type="Pfam" id="PF03235">
    <property type="entry name" value="GmrSD_N"/>
    <property type="match status" value="1"/>
</dbReference>
<accession>A0ABV9JN20</accession>